<gene>
    <name evidence="1" type="ORF">AR543_01165</name>
</gene>
<dbReference type="OrthoDB" id="5241360at2"/>
<protein>
    <submittedName>
        <fullName evidence="1">Uncharacterized protein</fullName>
    </submittedName>
</protein>
<evidence type="ECO:0000313" key="2">
    <source>
        <dbReference type="Proteomes" id="UP000078148"/>
    </source>
</evidence>
<dbReference type="InterPro" id="IPR040983">
    <property type="entry name" value="Bact_RF_family5"/>
</dbReference>
<reference evidence="1 2" key="2">
    <citation type="journal article" date="2016" name="Int. J. Syst. Evol. Microbiol.">
        <title>Paenibacillus bovis sp. nov., isolated from raw yak (Bos grunniens) milk.</title>
        <authorList>
            <person name="Gao C."/>
            <person name="Han J."/>
            <person name="Liu Z."/>
            <person name="Xu X."/>
            <person name="Hang F."/>
            <person name="Wu Z."/>
        </authorList>
    </citation>
    <scope>NUCLEOTIDE SEQUENCE [LARGE SCALE GENOMIC DNA]</scope>
    <source>
        <strain evidence="1 2">BD3526</strain>
    </source>
</reference>
<evidence type="ECO:0000313" key="1">
    <source>
        <dbReference type="EMBL" id="ANF94777.1"/>
    </source>
</evidence>
<dbReference type="AlphaFoldDB" id="A0A172ZBY3"/>
<dbReference type="Proteomes" id="UP000078148">
    <property type="component" value="Chromosome"/>
</dbReference>
<name>A0A172ZBY3_9BACL</name>
<organism evidence="1 2">
    <name type="scientific">Paenibacillus bovis</name>
    <dbReference type="NCBI Taxonomy" id="1616788"/>
    <lineage>
        <taxon>Bacteria</taxon>
        <taxon>Bacillati</taxon>
        <taxon>Bacillota</taxon>
        <taxon>Bacilli</taxon>
        <taxon>Bacillales</taxon>
        <taxon>Paenibacillaceae</taxon>
        <taxon>Paenibacillus</taxon>
    </lineage>
</organism>
<dbReference type="STRING" id="1616788.AR543_01165"/>
<dbReference type="RefSeq" id="WP_060531082.1">
    <property type="nucleotide sequence ID" value="NZ_CP013023.1"/>
</dbReference>
<accession>A0A172ZBY3</accession>
<proteinExistence type="predicted"/>
<dbReference type="KEGG" id="pbv:AR543_01165"/>
<sequence>MGFMENWKALQKYSAQSAERFLTIYLNTEPTANTQPEWKIRLKNGFKKLAEYTQAGEDPRYLDMLMELQAKVEEKVENSRTEMKKGLIIVADSSGGLFFCEKIQTGVPNAFYFESEPHLEELQALMSRCPAAGIVQLSNDTVTVLDSLLCEINAEYYYEWDMINDEFRERPSTSTSDLKSTANKQRENYSEPWEVIRPRWIKRLTPIIERMAREHQWEEIILSGEKQIASQVKEALNSKISVHVVPKNLSNMPSQNVLQEAYAVLHS</sequence>
<reference evidence="2" key="1">
    <citation type="submission" date="2015-10" db="EMBL/GenBank/DDBJ databases">
        <title>Genome of Paenibacillus bovis sp. nov.</title>
        <authorList>
            <person name="Wu Z."/>
            <person name="Gao C."/>
            <person name="Liu Z."/>
            <person name="Zheng H."/>
        </authorList>
    </citation>
    <scope>NUCLEOTIDE SEQUENCE [LARGE SCALE GENOMIC DNA]</scope>
    <source>
        <strain evidence="2">BD3526</strain>
    </source>
</reference>
<dbReference type="EMBL" id="CP013023">
    <property type="protein sequence ID" value="ANF94777.1"/>
    <property type="molecule type" value="Genomic_DNA"/>
</dbReference>
<dbReference type="Pfam" id="PF18846">
    <property type="entry name" value="baeRF_family5"/>
    <property type="match status" value="1"/>
</dbReference>
<keyword evidence="2" id="KW-1185">Reference proteome</keyword>